<dbReference type="InterPro" id="IPR050640">
    <property type="entry name" value="Bact_2-comp_sensor_kinase"/>
</dbReference>
<dbReference type="InterPro" id="IPR010559">
    <property type="entry name" value="Sig_transdc_His_kin_internal"/>
</dbReference>
<feature type="transmembrane region" description="Helical" evidence="1">
    <location>
        <begin position="44"/>
        <end position="65"/>
    </location>
</feature>
<feature type="transmembrane region" description="Helical" evidence="1">
    <location>
        <begin position="77"/>
        <end position="97"/>
    </location>
</feature>
<dbReference type="GO" id="GO:0000155">
    <property type="term" value="F:phosphorelay sensor kinase activity"/>
    <property type="evidence" value="ECO:0007669"/>
    <property type="project" value="InterPro"/>
</dbReference>
<keyword evidence="1" id="KW-0812">Transmembrane</keyword>
<dbReference type="AlphaFoldDB" id="A0A3B1API5"/>
<protein>
    <recommendedName>
        <fullName evidence="2">Signal transduction histidine kinase internal region domain-containing protein</fullName>
    </recommendedName>
</protein>
<dbReference type="EMBL" id="UOFW01000226">
    <property type="protein sequence ID" value="VAX07866.1"/>
    <property type="molecule type" value="Genomic_DNA"/>
</dbReference>
<feature type="transmembrane region" description="Helical" evidence="1">
    <location>
        <begin position="21"/>
        <end position="38"/>
    </location>
</feature>
<organism evidence="3">
    <name type="scientific">hydrothermal vent metagenome</name>
    <dbReference type="NCBI Taxonomy" id="652676"/>
    <lineage>
        <taxon>unclassified sequences</taxon>
        <taxon>metagenomes</taxon>
        <taxon>ecological metagenomes</taxon>
    </lineage>
</organism>
<dbReference type="PANTHER" id="PTHR34220:SF7">
    <property type="entry name" value="SENSOR HISTIDINE KINASE YPDA"/>
    <property type="match status" value="1"/>
</dbReference>
<dbReference type="Pfam" id="PF06580">
    <property type="entry name" value="His_kinase"/>
    <property type="match status" value="1"/>
</dbReference>
<dbReference type="GO" id="GO:0016020">
    <property type="term" value="C:membrane"/>
    <property type="evidence" value="ECO:0007669"/>
    <property type="project" value="InterPro"/>
</dbReference>
<name>A0A3B1API5_9ZZZZ</name>
<evidence type="ECO:0000313" key="3">
    <source>
        <dbReference type="EMBL" id="VAX07866.1"/>
    </source>
</evidence>
<accession>A0A3B1API5</accession>
<evidence type="ECO:0000256" key="1">
    <source>
        <dbReference type="SAM" id="Phobius"/>
    </source>
</evidence>
<gene>
    <name evidence="3" type="ORF">MNBD_ALPHA03-1519</name>
</gene>
<proteinExistence type="predicted"/>
<feature type="non-terminal residue" evidence="3">
    <location>
        <position position="234"/>
    </location>
</feature>
<evidence type="ECO:0000259" key="2">
    <source>
        <dbReference type="Pfam" id="PF06580"/>
    </source>
</evidence>
<keyword evidence="1" id="KW-1133">Transmembrane helix</keyword>
<feature type="domain" description="Signal transduction histidine kinase internal region" evidence="2">
    <location>
        <begin position="161"/>
        <end position="234"/>
    </location>
</feature>
<keyword evidence="1" id="KW-0472">Membrane</keyword>
<dbReference type="PANTHER" id="PTHR34220">
    <property type="entry name" value="SENSOR HISTIDINE KINASE YPDA"/>
    <property type="match status" value="1"/>
</dbReference>
<feature type="transmembrane region" description="Helical" evidence="1">
    <location>
        <begin position="117"/>
        <end position="138"/>
    </location>
</feature>
<reference evidence="3" key="1">
    <citation type="submission" date="2018-06" db="EMBL/GenBank/DDBJ databases">
        <authorList>
            <person name="Zhirakovskaya E."/>
        </authorList>
    </citation>
    <scope>NUCLEOTIDE SEQUENCE</scope>
</reference>
<sequence>MDKKLKNLIENKERLFWSLQIAGWIAYCAARTLNAYALGEKPEFIYAVMMGVIGGFWITIGMRHIYQFLRRADISPLTLLTCVIICIVISSMLFSFVEVWAMNQLYDPDWTMQGLGFLYRTLYDTFVLMAWTGLYFVINNHFQLQQEKEKYLAASAQAHQAQLKMLRYQLNPHFLFNTLNAISTLVLDKQTKEANSMLTKLSAFLRFSLVSQPMQKTTLEEELYALSLYLEIER</sequence>